<evidence type="ECO:0000256" key="1">
    <source>
        <dbReference type="SAM" id="SignalP"/>
    </source>
</evidence>
<protein>
    <submittedName>
        <fullName evidence="2">Uncharacterized protein</fullName>
    </submittedName>
</protein>
<keyword evidence="3" id="KW-1185">Reference proteome</keyword>
<feature type="signal peptide" evidence="1">
    <location>
        <begin position="1"/>
        <end position="19"/>
    </location>
</feature>
<dbReference type="EMBL" id="FNXY01000002">
    <property type="protein sequence ID" value="SEI52682.1"/>
    <property type="molecule type" value="Genomic_DNA"/>
</dbReference>
<dbReference type="RefSeq" id="WP_090333208.1">
    <property type="nucleotide sequence ID" value="NZ_FNXY01000002.1"/>
</dbReference>
<organism evidence="2 3">
    <name type="scientific">Dyadobacter koreensis</name>
    <dbReference type="NCBI Taxonomy" id="408657"/>
    <lineage>
        <taxon>Bacteria</taxon>
        <taxon>Pseudomonadati</taxon>
        <taxon>Bacteroidota</taxon>
        <taxon>Cytophagia</taxon>
        <taxon>Cytophagales</taxon>
        <taxon>Spirosomataceae</taxon>
        <taxon>Dyadobacter</taxon>
    </lineage>
</organism>
<dbReference type="Proteomes" id="UP000199532">
    <property type="component" value="Unassembled WGS sequence"/>
</dbReference>
<gene>
    <name evidence="2" type="ORF">SAMN04487995_1150</name>
</gene>
<accession>A0A1H6RNA3</accession>
<evidence type="ECO:0000313" key="3">
    <source>
        <dbReference type="Proteomes" id="UP000199532"/>
    </source>
</evidence>
<dbReference type="AlphaFoldDB" id="A0A1H6RNA3"/>
<sequence>MNKIFFTAVIVCIAFQANAQTIIPPAEVQIKTASLAAPTDKQAGAKVYGYGSDGSFKVLRNGNNDFVCIADDPKKEGINVSCYHADLEPFMERGRILTKEGKNQKEIFDIREKEVKGGKLAMPKQPSTLFSLSGSPENYDSKTGDVKDGYLRYVVYIPFATAETTGLPLKPDVPGMPWIMDPGTHRAHIMINPAKK</sequence>
<reference evidence="2 3" key="1">
    <citation type="submission" date="2016-10" db="EMBL/GenBank/DDBJ databases">
        <authorList>
            <person name="de Groot N.N."/>
        </authorList>
    </citation>
    <scope>NUCLEOTIDE SEQUENCE [LARGE SCALE GENOMIC DNA]</scope>
    <source>
        <strain evidence="2 3">DSM 19938</strain>
    </source>
</reference>
<dbReference type="OrthoDB" id="9793669at2"/>
<proteinExistence type="predicted"/>
<name>A0A1H6RNA3_9BACT</name>
<feature type="chain" id="PRO_5011777247" evidence="1">
    <location>
        <begin position="20"/>
        <end position="196"/>
    </location>
</feature>
<dbReference type="STRING" id="408657.SAMN04487995_1150"/>
<keyword evidence="1" id="KW-0732">Signal</keyword>
<evidence type="ECO:0000313" key="2">
    <source>
        <dbReference type="EMBL" id="SEI52682.1"/>
    </source>
</evidence>